<dbReference type="GO" id="GO:0003677">
    <property type="term" value="F:DNA binding"/>
    <property type="evidence" value="ECO:0007669"/>
    <property type="project" value="UniProtKB-KW"/>
</dbReference>
<protein>
    <submittedName>
        <fullName evidence="6">Transcriptional regulator, LysR family protein</fullName>
    </submittedName>
</protein>
<dbReference type="EMBL" id="ADHJ01000042">
    <property type="protein sequence ID" value="EFU39269.1"/>
    <property type="molecule type" value="Genomic_DNA"/>
</dbReference>
<keyword evidence="2" id="KW-0805">Transcription regulation</keyword>
<name>A0A2R9SPH5_9BACL</name>
<dbReference type="Pfam" id="PF03466">
    <property type="entry name" value="LysR_substrate"/>
    <property type="match status" value="1"/>
</dbReference>
<proteinExistence type="inferred from homology"/>
<dbReference type="InterPro" id="IPR050950">
    <property type="entry name" value="HTH-type_LysR_regulators"/>
</dbReference>
<dbReference type="InterPro" id="IPR005119">
    <property type="entry name" value="LysR_subst-bd"/>
</dbReference>
<feature type="domain" description="HTH lysR-type" evidence="5">
    <location>
        <begin position="1"/>
        <end position="58"/>
    </location>
</feature>
<dbReference type="AlphaFoldDB" id="A0A2R9SPH5"/>
<comment type="caution">
    <text evidence="6">The sequence shown here is derived from an EMBL/GenBank/DDBJ whole genome shotgun (WGS) entry which is preliminary data.</text>
</comment>
<dbReference type="Pfam" id="PF00126">
    <property type="entry name" value="HTH_1"/>
    <property type="match status" value="1"/>
</dbReference>
<evidence type="ECO:0000313" key="7">
    <source>
        <dbReference type="Proteomes" id="UP000003094"/>
    </source>
</evidence>
<evidence type="ECO:0000313" key="6">
    <source>
        <dbReference type="EMBL" id="EFU39269.1"/>
    </source>
</evidence>
<accession>A0A2R9SPH5</accession>
<dbReference type="GO" id="GO:0003700">
    <property type="term" value="F:DNA-binding transcription factor activity"/>
    <property type="evidence" value="ECO:0007669"/>
    <property type="project" value="InterPro"/>
</dbReference>
<dbReference type="KEGG" id="pvo:PVOR_25873"/>
<dbReference type="PANTHER" id="PTHR30419:SF28">
    <property type="entry name" value="HTH-TYPE TRANSCRIPTIONAL REGULATOR BSDA"/>
    <property type="match status" value="1"/>
</dbReference>
<dbReference type="PRINTS" id="PR00039">
    <property type="entry name" value="HTHLYSR"/>
</dbReference>
<keyword evidence="4" id="KW-0804">Transcription</keyword>
<dbReference type="PANTHER" id="PTHR30419">
    <property type="entry name" value="HTH-TYPE TRANSCRIPTIONAL REGULATOR YBHD"/>
    <property type="match status" value="1"/>
</dbReference>
<dbReference type="Gene3D" id="3.40.190.290">
    <property type="match status" value="1"/>
</dbReference>
<dbReference type="Gene3D" id="1.10.10.10">
    <property type="entry name" value="Winged helix-like DNA-binding domain superfamily/Winged helix DNA-binding domain"/>
    <property type="match status" value="1"/>
</dbReference>
<evidence type="ECO:0000256" key="2">
    <source>
        <dbReference type="ARBA" id="ARBA00023015"/>
    </source>
</evidence>
<gene>
    <name evidence="6" type="ORF">PVOR_25873</name>
</gene>
<evidence type="ECO:0000256" key="3">
    <source>
        <dbReference type="ARBA" id="ARBA00023125"/>
    </source>
</evidence>
<evidence type="ECO:0000256" key="1">
    <source>
        <dbReference type="ARBA" id="ARBA00009437"/>
    </source>
</evidence>
<dbReference type="PROSITE" id="PS50931">
    <property type="entry name" value="HTH_LYSR"/>
    <property type="match status" value="1"/>
</dbReference>
<dbReference type="InterPro" id="IPR000847">
    <property type="entry name" value="LysR_HTH_N"/>
</dbReference>
<dbReference type="InterPro" id="IPR036390">
    <property type="entry name" value="WH_DNA-bd_sf"/>
</dbReference>
<dbReference type="InterPro" id="IPR036388">
    <property type="entry name" value="WH-like_DNA-bd_sf"/>
</dbReference>
<dbReference type="CDD" id="cd05466">
    <property type="entry name" value="PBP2_LTTR_substrate"/>
    <property type="match status" value="1"/>
</dbReference>
<comment type="similarity">
    <text evidence="1">Belongs to the LysR transcriptional regulatory family.</text>
</comment>
<dbReference type="GO" id="GO:0005829">
    <property type="term" value="C:cytosol"/>
    <property type="evidence" value="ECO:0007669"/>
    <property type="project" value="TreeGrafter"/>
</dbReference>
<dbReference type="SUPFAM" id="SSF46785">
    <property type="entry name" value="Winged helix' DNA-binding domain"/>
    <property type="match status" value="1"/>
</dbReference>
<keyword evidence="3" id="KW-0238">DNA-binding</keyword>
<dbReference type="Proteomes" id="UP000003094">
    <property type="component" value="Unassembled WGS sequence"/>
</dbReference>
<dbReference type="RefSeq" id="WP_006211917.1">
    <property type="nucleotide sequence ID" value="NZ_ADHJ01000042.1"/>
</dbReference>
<evidence type="ECO:0000259" key="5">
    <source>
        <dbReference type="PROSITE" id="PS50931"/>
    </source>
</evidence>
<dbReference type="SUPFAM" id="SSF53850">
    <property type="entry name" value="Periplasmic binding protein-like II"/>
    <property type="match status" value="1"/>
</dbReference>
<organism evidence="6 7">
    <name type="scientific">Paenibacillus vortex V453</name>
    <dbReference type="NCBI Taxonomy" id="715225"/>
    <lineage>
        <taxon>Bacteria</taxon>
        <taxon>Bacillati</taxon>
        <taxon>Bacillota</taxon>
        <taxon>Bacilli</taxon>
        <taxon>Bacillales</taxon>
        <taxon>Paenibacillaceae</taxon>
        <taxon>Paenibacillus</taxon>
    </lineage>
</organism>
<keyword evidence="7" id="KW-1185">Reference proteome</keyword>
<sequence length="295" mass="33410">MDIRQLRYFIAIVEEGTISHAANRLHISQPPLSQQLKAMEEELGSILVYRRGKRLEITESGKALYKYALQMTQLMEEAKAEVQEVGNGDKGTLRLGINTLSSVELPAWLHEFRAKFPQVSYKIQQNESYQLCELVRNRALELAIVRLPLELDDFSVLHLHTEPFYLLASDQQASLEQEMPLSQIVQYPLILPSTEGLGVYYTIQMAFSEQNLQPNVVAECSDISLLLRLVASDFGVAIVPETLVKRHLPDHIHAFRITGTPATASTALIWLKDYHISRMALNFIDLLTAAKARHM</sequence>
<evidence type="ECO:0000256" key="4">
    <source>
        <dbReference type="ARBA" id="ARBA00023163"/>
    </source>
</evidence>
<reference evidence="6 7" key="1">
    <citation type="journal article" date="2010" name="BMC Genomics">
        <title>Genome sequence of the pattern forming Paenibacillus vortex bacterium reveals potential for thriving in complex environments.</title>
        <authorList>
            <person name="Sirota-Madi A."/>
            <person name="Olender T."/>
            <person name="Helman Y."/>
            <person name="Ingham C."/>
            <person name="Brainis I."/>
            <person name="Roth D."/>
            <person name="Hagi E."/>
            <person name="Brodsky L."/>
            <person name="Leshkowitz D."/>
            <person name="Galatenko V."/>
            <person name="Nikolaev V."/>
            <person name="Mugasimangalam R.C."/>
            <person name="Bransburg-Zabary S."/>
            <person name="Gutnick D.L."/>
            <person name="Lancet D."/>
            <person name="Ben-Jacob E."/>
        </authorList>
    </citation>
    <scope>NUCLEOTIDE SEQUENCE [LARGE SCALE GENOMIC DNA]</scope>
    <source>
        <strain evidence="6 7">V453</strain>
    </source>
</reference>
<dbReference type="FunFam" id="1.10.10.10:FF:000001">
    <property type="entry name" value="LysR family transcriptional regulator"/>
    <property type="match status" value="1"/>
</dbReference>